<sequence>MASEKLPREACVATIQEAHEMAALLGRSDLSTSSAAWWYVVISVCNTGLLGAELGAADADEWGKVLVCALDKARDLGVLGEEETVHRRMIACAASLRYFGVCEGEENRDPNLIVGHFLATQQGDSPQDVLRKCVDILRVPREIRVDASFREGIKYVTSVRMALQALGDVVEYLHPGPLREAAVRWCDIAILIPRSRVY</sequence>
<accession>A0ABP8C8R5</accession>
<dbReference type="EMBL" id="BAABAS010000015">
    <property type="protein sequence ID" value="GAA4235735.1"/>
    <property type="molecule type" value="Genomic_DNA"/>
</dbReference>
<reference evidence="2" key="1">
    <citation type="journal article" date="2019" name="Int. J. Syst. Evol. Microbiol.">
        <title>The Global Catalogue of Microorganisms (GCM) 10K type strain sequencing project: providing services to taxonomists for standard genome sequencing and annotation.</title>
        <authorList>
            <consortium name="The Broad Institute Genomics Platform"/>
            <consortium name="The Broad Institute Genome Sequencing Center for Infectious Disease"/>
            <person name="Wu L."/>
            <person name="Ma J."/>
        </authorList>
    </citation>
    <scope>NUCLEOTIDE SEQUENCE [LARGE SCALE GENOMIC DNA]</scope>
    <source>
        <strain evidence="2">JCM 17440</strain>
    </source>
</reference>
<evidence type="ECO:0000313" key="2">
    <source>
        <dbReference type="Proteomes" id="UP001501710"/>
    </source>
</evidence>
<keyword evidence="2" id="KW-1185">Reference proteome</keyword>
<evidence type="ECO:0000313" key="1">
    <source>
        <dbReference type="EMBL" id="GAA4235735.1"/>
    </source>
</evidence>
<dbReference type="Proteomes" id="UP001501710">
    <property type="component" value="Unassembled WGS sequence"/>
</dbReference>
<proteinExistence type="predicted"/>
<comment type="caution">
    <text evidence="1">The sequence shown here is derived from an EMBL/GenBank/DDBJ whole genome shotgun (WGS) entry which is preliminary data.</text>
</comment>
<dbReference type="RefSeq" id="WP_344899469.1">
    <property type="nucleotide sequence ID" value="NZ_BAABAS010000015.1"/>
</dbReference>
<gene>
    <name evidence="1" type="ORF">GCM10022254_43640</name>
</gene>
<organism evidence="1 2">
    <name type="scientific">Actinomadura meridiana</name>
    <dbReference type="NCBI Taxonomy" id="559626"/>
    <lineage>
        <taxon>Bacteria</taxon>
        <taxon>Bacillati</taxon>
        <taxon>Actinomycetota</taxon>
        <taxon>Actinomycetes</taxon>
        <taxon>Streptosporangiales</taxon>
        <taxon>Thermomonosporaceae</taxon>
        <taxon>Actinomadura</taxon>
    </lineage>
</organism>
<protein>
    <submittedName>
        <fullName evidence="1">Uncharacterized protein</fullName>
    </submittedName>
</protein>
<name>A0ABP8C8R5_9ACTN</name>